<proteinExistence type="predicted"/>
<dbReference type="PANTHER" id="PTHR43278:SF2">
    <property type="entry name" value="IRON-SULFUR FLAVOPROTEIN"/>
    <property type="match status" value="1"/>
</dbReference>
<dbReference type="InterPro" id="IPR005025">
    <property type="entry name" value="FMN_Rdtase-like_dom"/>
</dbReference>
<keyword evidence="2" id="KW-0288">FMN</keyword>
<dbReference type="Pfam" id="PF03358">
    <property type="entry name" value="FMN_red"/>
    <property type="match status" value="1"/>
</dbReference>
<name>A0AAU9EZH1_9BACT</name>
<dbReference type="RefSeq" id="WP_338601075.1">
    <property type="nucleotide sequence ID" value="NZ_AP028679.1"/>
</dbReference>
<protein>
    <recommendedName>
        <fullName evidence="3">NADPH-dependent FMN reductase-like domain-containing protein</fullName>
    </recommendedName>
</protein>
<dbReference type="GO" id="GO:0016491">
    <property type="term" value="F:oxidoreductase activity"/>
    <property type="evidence" value="ECO:0007669"/>
    <property type="project" value="InterPro"/>
</dbReference>
<accession>A0AAU9EZH1</accession>
<sequence>MKLNLLGISASPRGKANSYYLLTQAMQAVRESEPEAEITVYDFKNKTFGGCIHCYGCRKKGHEGQCTIKDDYQELADLWVQADAIIYSVPVYHMSIPGQLKCFIDRLGQSGITKSLPSASQTGFTKSLKPMGIISQGMHIFSGQEHAITELVNHALLMGCLPVAGNLWQGYLGASGWTECLADRKALAQLSEQGTIGAQAAVDAARTLGHNVITLAQVVRAGREVVFGQGKD</sequence>
<evidence type="ECO:0000313" key="4">
    <source>
        <dbReference type="EMBL" id="BEQ15936.1"/>
    </source>
</evidence>
<dbReference type="InterPro" id="IPR051796">
    <property type="entry name" value="ISF_SsuE-like"/>
</dbReference>
<dbReference type="AlphaFoldDB" id="A0AAU9EZH1"/>
<gene>
    <name evidence="4" type="ORF">FAK_30020</name>
</gene>
<evidence type="ECO:0000259" key="3">
    <source>
        <dbReference type="Pfam" id="PF03358"/>
    </source>
</evidence>
<feature type="domain" description="NADPH-dependent FMN reductase-like" evidence="3">
    <location>
        <begin position="4"/>
        <end position="163"/>
    </location>
</feature>
<evidence type="ECO:0000256" key="1">
    <source>
        <dbReference type="ARBA" id="ARBA00022630"/>
    </source>
</evidence>
<dbReference type="PANTHER" id="PTHR43278">
    <property type="entry name" value="NAD(P)H-DEPENDENT FMN-CONTAINING OXIDOREDUCTASE YWQN-RELATED"/>
    <property type="match status" value="1"/>
</dbReference>
<dbReference type="Proteomes" id="UP001366166">
    <property type="component" value="Chromosome"/>
</dbReference>
<reference evidence="5" key="1">
    <citation type="journal article" date="2023" name="Arch. Microbiol.">
        <title>Desulfoferula mesophilus gen. nov. sp. nov., a mesophilic sulfate-reducing bacterium isolated from a brackish lake sediment.</title>
        <authorList>
            <person name="Watanabe T."/>
            <person name="Yabe T."/>
            <person name="Tsuji J.M."/>
            <person name="Fukui M."/>
        </authorList>
    </citation>
    <scope>NUCLEOTIDE SEQUENCE [LARGE SCALE GENOMIC DNA]</scope>
    <source>
        <strain evidence="5">12FAK</strain>
    </source>
</reference>
<evidence type="ECO:0000313" key="5">
    <source>
        <dbReference type="Proteomes" id="UP001366166"/>
    </source>
</evidence>
<keyword evidence="1" id="KW-0285">Flavoprotein</keyword>
<dbReference type="EMBL" id="AP028679">
    <property type="protein sequence ID" value="BEQ15936.1"/>
    <property type="molecule type" value="Genomic_DNA"/>
</dbReference>
<organism evidence="4 5">
    <name type="scientific">Desulfoferula mesophila</name>
    <dbReference type="NCBI Taxonomy" id="3058419"/>
    <lineage>
        <taxon>Bacteria</taxon>
        <taxon>Pseudomonadati</taxon>
        <taxon>Thermodesulfobacteriota</taxon>
        <taxon>Desulfarculia</taxon>
        <taxon>Desulfarculales</taxon>
        <taxon>Desulfarculaceae</taxon>
        <taxon>Desulfoferula</taxon>
    </lineage>
</organism>
<evidence type="ECO:0000256" key="2">
    <source>
        <dbReference type="ARBA" id="ARBA00022643"/>
    </source>
</evidence>
<dbReference type="SUPFAM" id="SSF52218">
    <property type="entry name" value="Flavoproteins"/>
    <property type="match status" value="1"/>
</dbReference>
<dbReference type="KEGG" id="dmp:FAK_30020"/>
<dbReference type="Gene3D" id="3.40.50.360">
    <property type="match status" value="1"/>
</dbReference>
<dbReference type="InterPro" id="IPR029039">
    <property type="entry name" value="Flavoprotein-like_sf"/>
</dbReference>
<keyword evidence="5" id="KW-1185">Reference proteome</keyword>